<feature type="compositionally biased region" description="Basic and acidic residues" evidence="1">
    <location>
        <begin position="57"/>
        <end position="69"/>
    </location>
</feature>
<protein>
    <submittedName>
        <fullName evidence="2">Uncharacterized protein</fullName>
    </submittedName>
</protein>
<evidence type="ECO:0000313" key="2">
    <source>
        <dbReference type="EMBL" id="RZC37779.1"/>
    </source>
</evidence>
<accession>A0A482VZD4</accession>
<reference evidence="2 3" key="1">
    <citation type="submission" date="2017-03" db="EMBL/GenBank/DDBJ databases">
        <title>Genome of the blue death feigning beetle - Asbolus verrucosus.</title>
        <authorList>
            <person name="Rider S.D."/>
        </authorList>
    </citation>
    <scope>NUCLEOTIDE SEQUENCE [LARGE SCALE GENOMIC DNA]</scope>
    <source>
        <strain evidence="2">Butters</strain>
        <tissue evidence="2">Head and leg muscle</tissue>
    </source>
</reference>
<dbReference type="AlphaFoldDB" id="A0A482VZD4"/>
<organism evidence="2 3">
    <name type="scientific">Asbolus verrucosus</name>
    <name type="common">Desert ironclad beetle</name>
    <dbReference type="NCBI Taxonomy" id="1661398"/>
    <lineage>
        <taxon>Eukaryota</taxon>
        <taxon>Metazoa</taxon>
        <taxon>Ecdysozoa</taxon>
        <taxon>Arthropoda</taxon>
        <taxon>Hexapoda</taxon>
        <taxon>Insecta</taxon>
        <taxon>Pterygota</taxon>
        <taxon>Neoptera</taxon>
        <taxon>Endopterygota</taxon>
        <taxon>Coleoptera</taxon>
        <taxon>Polyphaga</taxon>
        <taxon>Cucujiformia</taxon>
        <taxon>Tenebrionidae</taxon>
        <taxon>Pimeliinae</taxon>
        <taxon>Asbolus</taxon>
    </lineage>
</organism>
<proteinExistence type="predicted"/>
<comment type="caution">
    <text evidence="2">The sequence shown here is derived from an EMBL/GenBank/DDBJ whole genome shotgun (WGS) entry which is preliminary data.</text>
</comment>
<dbReference type="EMBL" id="QDEB01049494">
    <property type="protein sequence ID" value="RZC37779.1"/>
    <property type="molecule type" value="Genomic_DNA"/>
</dbReference>
<evidence type="ECO:0000313" key="3">
    <source>
        <dbReference type="Proteomes" id="UP000292052"/>
    </source>
</evidence>
<evidence type="ECO:0000256" key="1">
    <source>
        <dbReference type="SAM" id="MobiDB-lite"/>
    </source>
</evidence>
<dbReference type="Proteomes" id="UP000292052">
    <property type="component" value="Unassembled WGS sequence"/>
</dbReference>
<name>A0A482VZD4_ASBVE</name>
<feature type="region of interest" description="Disordered" evidence="1">
    <location>
        <begin position="49"/>
        <end position="69"/>
    </location>
</feature>
<dbReference type="OrthoDB" id="10289948at2759"/>
<gene>
    <name evidence="2" type="ORF">BDFB_012435</name>
</gene>
<sequence>MKTYSGRSVDYTANHTLALCTSHAPRQLSPIISPITTPVQIEMEVNRDLPDDVQGFPDHRSRNERLLSN</sequence>
<keyword evidence="3" id="KW-1185">Reference proteome</keyword>